<evidence type="ECO:0000313" key="3">
    <source>
        <dbReference type="Proteomes" id="UP000182692"/>
    </source>
</evidence>
<dbReference type="NCBIfam" id="NF038123">
    <property type="entry name" value="NF038123_dom"/>
    <property type="match status" value="1"/>
</dbReference>
<protein>
    <submittedName>
        <fullName evidence="2">Spondin_N</fullName>
    </submittedName>
</protein>
<dbReference type="InterPro" id="IPR038678">
    <property type="entry name" value="Spondin_N_sf"/>
</dbReference>
<proteinExistence type="predicted"/>
<gene>
    <name evidence="2" type="ORF">SAMN03084138_03178</name>
</gene>
<dbReference type="GeneID" id="35870279"/>
<organism evidence="2 3">
    <name type="scientific">Enterovibrio norvegicus DSM 15893</name>
    <dbReference type="NCBI Taxonomy" id="1121869"/>
    <lineage>
        <taxon>Bacteria</taxon>
        <taxon>Pseudomonadati</taxon>
        <taxon>Pseudomonadota</taxon>
        <taxon>Gammaproteobacteria</taxon>
        <taxon>Vibrionales</taxon>
        <taxon>Vibrionaceae</taxon>
        <taxon>Enterovibrio</taxon>
    </lineage>
</organism>
<dbReference type="Gene3D" id="2.60.40.2130">
    <property type="entry name" value="F-spondin domain"/>
    <property type="match status" value="1"/>
</dbReference>
<dbReference type="AlphaFoldDB" id="A0A1I5TCU7"/>
<dbReference type="STRING" id="1121869.SAMN03084138_03178"/>
<dbReference type="InterPro" id="IPR009465">
    <property type="entry name" value="Spondin_N"/>
</dbReference>
<dbReference type="RefSeq" id="WP_074927667.1">
    <property type="nucleotide sequence ID" value="NZ_FOWR01000025.1"/>
</dbReference>
<dbReference type="OrthoDB" id="5188840at2"/>
<dbReference type="Proteomes" id="UP000182692">
    <property type="component" value="Unassembled WGS sequence"/>
</dbReference>
<dbReference type="Pfam" id="PF06468">
    <property type="entry name" value="Spond_N"/>
    <property type="match status" value="1"/>
</dbReference>
<dbReference type="PROSITE" id="PS51257">
    <property type="entry name" value="PROKAR_LIPOPROTEIN"/>
    <property type="match status" value="1"/>
</dbReference>
<evidence type="ECO:0000313" key="2">
    <source>
        <dbReference type="EMBL" id="SFP80864.1"/>
    </source>
</evidence>
<evidence type="ECO:0000259" key="1">
    <source>
        <dbReference type="Pfam" id="PF06468"/>
    </source>
</evidence>
<feature type="domain" description="Spondin" evidence="1">
    <location>
        <begin position="37"/>
        <end position="155"/>
    </location>
</feature>
<name>A0A1I5TCU7_9GAMM</name>
<sequence>MFRLSLVGLTALILAGCPLQKEYKVTVENLTDAQPMSPVTLITHKKQFTLFETGQPVSVALEKLAEGGDNSGVLAYEDNRKVGETFSGEGALPPGASEEFTVYVSRKSTQYLSVASMFVNTNDAIVAETGINLRKIKPGQSMSFNIPVWDAGTEANDEAASAIPGPAGGGEGFNAERDDVDRIRIHPGVLSADDGLSDSALSYRHRFLNPGAKVTITRVW</sequence>
<reference evidence="2 3" key="1">
    <citation type="submission" date="2016-10" db="EMBL/GenBank/DDBJ databases">
        <authorList>
            <person name="de Groot N.N."/>
        </authorList>
    </citation>
    <scope>NUCLEOTIDE SEQUENCE [LARGE SCALE GENOMIC DNA]</scope>
    <source>
        <strain evidence="2 3">DSM 15893</strain>
    </source>
</reference>
<accession>A0A1I5TCU7</accession>
<dbReference type="EMBL" id="FOWR01000025">
    <property type="protein sequence ID" value="SFP80864.1"/>
    <property type="molecule type" value="Genomic_DNA"/>
</dbReference>